<sequence length="81" mass="9370">MPKAPSRRRAKRPPQTKSYLLRMSQPQWAGLLEKLDDLPEQVSMNHFILETLGVAEPTDRFFATDAQQSRRHQALTQPRAK</sequence>
<accession>A0A518GE79</accession>
<protein>
    <submittedName>
        <fullName evidence="1">Uncharacterized protein</fullName>
    </submittedName>
</protein>
<proteinExistence type="predicted"/>
<dbReference type="EMBL" id="CP036298">
    <property type="protein sequence ID" value="QDV26902.1"/>
    <property type="molecule type" value="Genomic_DNA"/>
</dbReference>
<keyword evidence="2" id="KW-1185">Reference proteome</keyword>
<evidence type="ECO:0000313" key="1">
    <source>
        <dbReference type="EMBL" id="QDV26902.1"/>
    </source>
</evidence>
<organism evidence="1 2">
    <name type="scientific">Aureliella helgolandensis</name>
    <dbReference type="NCBI Taxonomy" id="2527968"/>
    <lineage>
        <taxon>Bacteria</taxon>
        <taxon>Pseudomonadati</taxon>
        <taxon>Planctomycetota</taxon>
        <taxon>Planctomycetia</taxon>
        <taxon>Pirellulales</taxon>
        <taxon>Pirellulaceae</taxon>
        <taxon>Aureliella</taxon>
    </lineage>
</organism>
<dbReference type="KEGG" id="ahel:Q31a_52820"/>
<evidence type="ECO:0000313" key="2">
    <source>
        <dbReference type="Proteomes" id="UP000318017"/>
    </source>
</evidence>
<gene>
    <name evidence="1" type="ORF">Q31a_52820</name>
</gene>
<name>A0A518GE79_9BACT</name>
<dbReference type="RefSeq" id="WP_145083465.1">
    <property type="nucleotide sequence ID" value="NZ_CP036298.1"/>
</dbReference>
<reference evidence="1 2" key="1">
    <citation type="submission" date="2019-02" db="EMBL/GenBank/DDBJ databases">
        <title>Deep-cultivation of Planctomycetes and their phenomic and genomic characterization uncovers novel biology.</title>
        <authorList>
            <person name="Wiegand S."/>
            <person name="Jogler M."/>
            <person name="Boedeker C."/>
            <person name="Pinto D."/>
            <person name="Vollmers J."/>
            <person name="Rivas-Marin E."/>
            <person name="Kohn T."/>
            <person name="Peeters S.H."/>
            <person name="Heuer A."/>
            <person name="Rast P."/>
            <person name="Oberbeckmann S."/>
            <person name="Bunk B."/>
            <person name="Jeske O."/>
            <person name="Meyerdierks A."/>
            <person name="Storesund J.E."/>
            <person name="Kallscheuer N."/>
            <person name="Luecker S."/>
            <person name="Lage O.M."/>
            <person name="Pohl T."/>
            <person name="Merkel B.J."/>
            <person name="Hornburger P."/>
            <person name="Mueller R.-W."/>
            <person name="Bruemmer F."/>
            <person name="Labrenz M."/>
            <person name="Spormann A.M."/>
            <person name="Op den Camp H."/>
            <person name="Overmann J."/>
            <person name="Amann R."/>
            <person name="Jetten M.S.M."/>
            <person name="Mascher T."/>
            <person name="Medema M.H."/>
            <person name="Devos D.P."/>
            <person name="Kaster A.-K."/>
            <person name="Ovreas L."/>
            <person name="Rohde M."/>
            <person name="Galperin M.Y."/>
            <person name="Jogler C."/>
        </authorList>
    </citation>
    <scope>NUCLEOTIDE SEQUENCE [LARGE SCALE GENOMIC DNA]</scope>
    <source>
        <strain evidence="1 2">Q31a</strain>
    </source>
</reference>
<dbReference type="AlphaFoldDB" id="A0A518GE79"/>
<dbReference type="Proteomes" id="UP000318017">
    <property type="component" value="Chromosome"/>
</dbReference>